<evidence type="ECO:0000313" key="2">
    <source>
        <dbReference type="EMBL" id="OSX78046.1"/>
    </source>
</evidence>
<feature type="compositionally biased region" description="Pro residues" evidence="1">
    <location>
        <begin position="1"/>
        <end position="28"/>
    </location>
</feature>
<proteinExistence type="predicted"/>
<accession>A0A1X6PBC6</accession>
<dbReference type="Proteomes" id="UP000218209">
    <property type="component" value="Unassembled WGS sequence"/>
</dbReference>
<name>A0A1X6PBC6_PORUM</name>
<sequence>MAPARAPSPPPSPPRRVPGGGPPPPPALPTNGAGDPPPHPRGGTSVARRRRRRVPVGRHPPRRRRCHCLGGGAGHPLRRARPKGPRPVSGAAPRRDCGRRRRRRRRGRRRCRRPRRRPRCGDARRRRPRRRGAAGGSSGRRGGGGARGGGGGGGGDAAAVATAATGPRPRRGGGGGPPPPRVGAFVLQEPRLGTGHAVGVALAGAVPPDWAGTVLVLCADTPGVDGGLLEGLLATHRRFLAADGAHGATVLTGSRAASASGGDGYGRIVRAAKAGRGGAGDGDDAAAAVIVDIVERKTIAALAAAASAAASGGGGDGGGGAAAAARTYGGVSWTAAELDAVDEFNSGVVVADAGAYRAALAAVAASPTGGGRAEYYATDFVVAMAAAGRTVRAAAMRPADVWRVEGANTVAELAALEARVAERARVPPAAADA</sequence>
<protein>
    <recommendedName>
        <fullName evidence="4">MobA-like NTP transferase domain-containing protein</fullName>
    </recommendedName>
</protein>
<feature type="compositionally biased region" description="Basic residues" evidence="1">
    <location>
        <begin position="47"/>
        <end position="67"/>
    </location>
</feature>
<organism evidence="2 3">
    <name type="scientific">Porphyra umbilicalis</name>
    <name type="common">Purple laver</name>
    <name type="synonym">Red alga</name>
    <dbReference type="NCBI Taxonomy" id="2786"/>
    <lineage>
        <taxon>Eukaryota</taxon>
        <taxon>Rhodophyta</taxon>
        <taxon>Bangiophyceae</taxon>
        <taxon>Bangiales</taxon>
        <taxon>Bangiaceae</taxon>
        <taxon>Porphyra</taxon>
    </lineage>
</organism>
<feature type="compositionally biased region" description="Basic residues" evidence="1">
    <location>
        <begin position="97"/>
        <end position="132"/>
    </location>
</feature>
<dbReference type="SUPFAM" id="SSF53448">
    <property type="entry name" value="Nucleotide-diphospho-sugar transferases"/>
    <property type="match status" value="1"/>
</dbReference>
<feature type="region of interest" description="Disordered" evidence="1">
    <location>
        <begin position="1"/>
        <end position="183"/>
    </location>
</feature>
<evidence type="ECO:0000313" key="3">
    <source>
        <dbReference type="Proteomes" id="UP000218209"/>
    </source>
</evidence>
<feature type="compositionally biased region" description="Low complexity" evidence="1">
    <location>
        <begin position="157"/>
        <end position="167"/>
    </location>
</feature>
<keyword evidence="3" id="KW-1185">Reference proteome</keyword>
<dbReference type="InterPro" id="IPR029044">
    <property type="entry name" value="Nucleotide-diphossugar_trans"/>
</dbReference>
<reference evidence="2 3" key="1">
    <citation type="submission" date="2017-03" db="EMBL/GenBank/DDBJ databases">
        <title>WGS assembly of Porphyra umbilicalis.</title>
        <authorList>
            <person name="Brawley S.H."/>
            <person name="Blouin N.A."/>
            <person name="Ficko-Blean E."/>
            <person name="Wheeler G.L."/>
            <person name="Lohr M."/>
            <person name="Goodson H.V."/>
            <person name="Jenkins J.W."/>
            <person name="Blaby-Haas C.E."/>
            <person name="Helliwell K.E."/>
            <person name="Chan C."/>
            <person name="Marriage T."/>
            <person name="Bhattacharya D."/>
            <person name="Klein A.S."/>
            <person name="Badis Y."/>
            <person name="Brodie J."/>
            <person name="Cao Y."/>
            <person name="Collen J."/>
            <person name="Dittami S.M."/>
            <person name="Gachon C.M."/>
            <person name="Green B.R."/>
            <person name="Karpowicz S."/>
            <person name="Kim J.W."/>
            <person name="Kudahl U."/>
            <person name="Lin S."/>
            <person name="Michel G."/>
            <person name="Mittag M."/>
            <person name="Olson B.J."/>
            <person name="Pangilinan J."/>
            <person name="Peng Y."/>
            <person name="Qiu H."/>
            <person name="Shu S."/>
            <person name="Singer J.T."/>
            <person name="Smith A.G."/>
            <person name="Sprecher B.N."/>
            <person name="Wagner V."/>
            <person name="Wang W."/>
            <person name="Wang Z.-Y."/>
            <person name="Yan J."/>
            <person name="Yarish C."/>
            <person name="Zoeuner-Riek S."/>
            <person name="Zhuang Y."/>
            <person name="Zou Y."/>
            <person name="Lindquist E.A."/>
            <person name="Grimwood J."/>
            <person name="Barry K."/>
            <person name="Rokhsar D.S."/>
            <person name="Schmutz J."/>
            <person name="Stiller J.W."/>
            <person name="Grossman A.R."/>
            <person name="Prochnik S.E."/>
        </authorList>
    </citation>
    <scope>NUCLEOTIDE SEQUENCE [LARGE SCALE GENOMIC DNA]</scope>
    <source>
        <strain evidence="2">4086291</strain>
    </source>
</reference>
<evidence type="ECO:0008006" key="4">
    <source>
        <dbReference type="Google" id="ProtNLM"/>
    </source>
</evidence>
<gene>
    <name evidence="2" type="ORF">BU14_0125s0034</name>
</gene>
<dbReference type="EMBL" id="KV918822">
    <property type="protein sequence ID" value="OSX78046.1"/>
    <property type="molecule type" value="Genomic_DNA"/>
</dbReference>
<evidence type="ECO:0000256" key="1">
    <source>
        <dbReference type="SAM" id="MobiDB-lite"/>
    </source>
</evidence>
<dbReference type="Gene3D" id="3.90.550.10">
    <property type="entry name" value="Spore Coat Polysaccharide Biosynthesis Protein SpsA, Chain A"/>
    <property type="match status" value="1"/>
</dbReference>
<feature type="compositionally biased region" description="Gly residues" evidence="1">
    <location>
        <begin position="133"/>
        <end position="156"/>
    </location>
</feature>
<dbReference type="AlphaFoldDB" id="A0A1X6PBC6"/>